<reference evidence="1 2" key="1">
    <citation type="submission" date="2021-01" db="EMBL/GenBank/DDBJ databases">
        <title>Genomic Encyclopedia of Type Strains, Phase IV (KMG-IV): sequencing the most valuable type-strain genomes for metagenomic binning, comparative biology and taxonomic classification.</title>
        <authorList>
            <person name="Goeker M."/>
        </authorList>
    </citation>
    <scope>NUCLEOTIDE SEQUENCE [LARGE SCALE GENOMIC DNA]</scope>
    <source>
        <strain evidence="1 2">DSM 25890</strain>
    </source>
</reference>
<organism evidence="1 2">
    <name type="scientific">Alkaliphilus hydrothermalis</name>
    <dbReference type="NCBI Taxonomy" id="1482730"/>
    <lineage>
        <taxon>Bacteria</taxon>
        <taxon>Bacillati</taxon>
        <taxon>Bacillota</taxon>
        <taxon>Clostridia</taxon>
        <taxon>Peptostreptococcales</taxon>
        <taxon>Natronincolaceae</taxon>
        <taxon>Alkaliphilus</taxon>
    </lineage>
</organism>
<accession>A0ABS2NTJ2</accession>
<dbReference type="EMBL" id="JAFBEE010000028">
    <property type="protein sequence ID" value="MBM7616246.1"/>
    <property type="molecule type" value="Genomic_DNA"/>
</dbReference>
<keyword evidence="2" id="KW-1185">Reference proteome</keyword>
<dbReference type="InterPro" id="IPR027417">
    <property type="entry name" value="P-loop_NTPase"/>
</dbReference>
<dbReference type="Gene3D" id="3.40.50.300">
    <property type="entry name" value="P-loop containing nucleotide triphosphate hydrolases"/>
    <property type="match status" value="1"/>
</dbReference>
<sequence>MDVNTIGQKDCLESCVITTGVSSLNYYNEQLHSFGNSLVYNYMGVGSIENIAKVPHYKIIIDFSDNNIKEIIFELLNYLLSLNVEIDIKLIYNENLSSKNIDDSMTLLNRLEKHNLIDLEIIYRSSELPKEKECSSWLQKIKNTFFFTGAGNTGKTSLISALGEFCKDKGHAVALIDLSDNNKLINYFSNIYPLENINLQGNALKEKMKRTKEAVVDVYTYRFTSIKNISEEKDFYQYIKRISDMYDYVLLNADCNTVYDQSEIFNIAEKVFVVHDFMPTKINSSKQILLRLEEAGINSKGNISLVYNKIIKCYFDINFIEEKIIFDRTDNKSLVPIVDLDCHTFEIPYSRKTMKAMINHISHKASIINHVSFSYRRNIESIYKYINNQPYVEIDDVDVLEYGINYCKVTLSNILQHSYIQTFKEEIYKCKAYVKNRKRVASYLIHSRILEKH</sequence>
<comment type="caution">
    <text evidence="1">The sequence shown here is derived from an EMBL/GenBank/DDBJ whole genome shotgun (WGS) entry which is preliminary data.</text>
</comment>
<dbReference type="Proteomes" id="UP001314796">
    <property type="component" value="Unassembled WGS sequence"/>
</dbReference>
<dbReference type="SUPFAM" id="SSF52540">
    <property type="entry name" value="P-loop containing nucleoside triphosphate hydrolases"/>
    <property type="match status" value="1"/>
</dbReference>
<evidence type="ECO:0000313" key="2">
    <source>
        <dbReference type="Proteomes" id="UP001314796"/>
    </source>
</evidence>
<dbReference type="RefSeq" id="WP_204404265.1">
    <property type="nucleotide sequence ID" value="NZ_JAFBEE010000028.1"/>
</dbReference>
<evidence type="ECO:0000313" key="1">
    <source>
        <dbReference type="EMBL" id="MBM7616246.1"/>
    </source>
</evidence>
<proteinExistence type="predicted"/>
<protein>
    <submittedName>
        <fullName evidence="1">Cellulose biosynthesis protein BcsQ</fullName>
    </submittedName>
</protein>
<name>A0ABS2NTJ2_9FIRM</name>
<gene>
    <name evidence="1" type="ORF">JOC73_002828</name>
</gene>